<reference evidence="1 2" key="1">
    <citation type="submission" date="2019-03" db="EMBL/GenBank/DDBJ databases">
        <title>Genomic Encyclopedia of Type Strains, Phase IV (KMG-IV): sequencing the most valuable type-strain genomes for metagenomic binning, comparative biology and taxonomic classification.</title>
        <authorList>
            <person name="Goeker M."/>
        </authorList>
    </citation>
    <scope>NUCLEOTIDE SEQUENCE [LARGE SCALE GENOMIC DNA]</scope>
    <source>
        <strain evidence="1 2">DSM 28559</strain>
    </source>
</reference>
<dbReference type="Proteomes" id="UP000295711">
    <property type="component" value="Unassembled WGS sequence"/>
</dbReference>
<dbReference type="PROSITE" id="PS51257">
    <property type="entry name" value="PROKAR_LIPOPROTEIN"/>
    <property type="match status" value="1"/>
</dbReference>
<dbReference type="RefSeq" id="WP_132093247.1">
    <property type="nucleotide sequence ID" value="NZ_JANKAQ010000014.1"/>
</dbReference>
<evidence type="ECO:0000313" key="1">
    <source>
        <dbReference type="EMBL" id="TCO83244.1"/>
    </source>
</evidence>
<sequence>MKHKKAWIISLILMSFAVLMLTGCTGKDSKISKAVKAYETVSEQTVQIEKNYLSEDGYIKSDDVDGVLSEVYTCAQTLYENGIITDYAYETGDTCVYMKIDNWLGFVYMPPLKDSLSGDSDVKIEIYTVQPYSTEFAAYRLFLGSTAFFNKTPVMIAKLLQKTFSEECDYKNNYNDNEISVEMLLDFPKRSVVMWEGHGGYNERVGSILGLGNQKLDEQTLDVYDIFVGQDALLIAQDGQYCVTSAFFEKVVPENAYEGCLFYLNSCSSFADERLAQSIWDKGARCVVGNTMETWIPYSTTMMYRFFEGFTKQNDSGSFYTVSEALNYAKEKEGKIDPLYGSSVEAAYRDDFTFLDMLSEMPNETDNASALSNEQLKRVCEQLGVPDELNVEISQDPPVYWEAGECWTIYVTVYHAGAMVAAANVDLDTAEPVKDIWQYTPAESISGTAVGIGETWIQEDVNDPLMFEFQQDGTVFYMPTVSREAEYTTKYNIENDILTIQLVEIGATGVVPVSYKLSYDNSDGNYRVRLELIKPEKDVDVSRLYGWESVIPGWYSRTGKGILSNSEE</sequence>
<dbReference type="EMBL" id="SLXA01000013">
    <property type="protein sequence ID" value="TCO83244.1"/>
    <property type="molecule type" value="Genomic_DNA"/>
</dbReference>
<proteinExistence type="predicted"/>
<accession>A0A4R2LEV4</accession>
<dbReference type="AlphaFoldDB" id="A0A4R2LEV4"/>
<evidence type="ECO:0000313" key="2">
    <source>
        <dbReference type="Proteomes" id="UP000295711"/>
    </source>
</evidence>
<protein>
    <submittedName>
        <fullName evidence="1">Uncharacterized protein</fullName>
    </submittedName>
</protein>
<keyword evidence="2" id="KW-1185">Reference proteome</keyword>
<comment type="caution">
    <text evidence="1">The sequence shown here is derived from an EMBL/GenBank/DDBJ whole genome shotgun (WGS) entry which is preliminary data.</text>
</comment>
<gene>
    <name evidence="1" type="ORF">EV212_11330</name>
</gene>
<organism evidence="1 2">
    <name type="scientific">Frisingicoccus caecimuris</name>
    <dbReference type="NCBI Taxonomy" id="1796636"/>
    <lineage>
        <taxon>Bacteria</taxon>
        <taxon>Bacillati</taxon>
        <taxon>Bacillota</taxon>
        <taxon>Clostridia</taxon>
        <taxon>Lachnospirales</taxon>
        <taxon>Lachnospiraceae</taxon>
        <taxon>Frisingicoccus</taxon>
    </lineage>
</organism>
<name>A0A4R2LEV4_9FIRM</name>